<dbReference type="PROSITE" id="PS51257">
    <property type="entry name" value="PROKAR_LIPOPROTEIN"/>
    <property type="match status" value="1"/>
</dbReference>
<protein>
    <recommendedName>
        <fullName evidence="5">Lipoprotein</fullName>
    </recommendedName>
</protein>
<evidence type="ECO:0000256" key="2">
    <source>
        <dbReference type="SAM" id="SignalP"/>
    </source>
</evidence>
<dbReference type="AlphaFoldDB" id="A0A448ZXH8"/>
<gene>
    <name evidence="3" type="ORF">NCTC10112_00564</name>
</gene>
<evidence type="ECO:0000256" key="1">
    <source>
        <dbReference type="SAM" id="Phobius"/>
    </source>
</evidence>
<keyword evidence="1" id="KW-0472">Membrane</keyword>
<dbReference type="EMBL" id="LR214940">
    <property type="protein sequence ID" value="VEU55968.1"/>
    <property type="molecule type" value="Genomic_DNA"/>
</dbReference>
<keyword evidence="1" id="KW-1133">Transmembrane helix</keyword>
<feature type="transmembrane region" description="Helical" evidence="1">
    <location>
        <begin position="188"/>
        <end position="207"/>
    </location>
</feature>
<dbReference type="RefSeq" id="WP_022935743.1">
    <property type="nucleotide sequence ID" value="NZ_LR214940.1"/>
</dbReference>
<dbReference type="Proteomes" id="UP000290482">
    <property type="component" value="Chromosome"/>
</dbReference>
<name>A0A448ZXH8_METOS</name>
<dbReference type="KEGG" id="mob:NCTC10112_00564"/>
<feature type="chain" id="PRO_5019299388" description="Lipoprotein" evidence="2">
    <location>
        <begin position="21"/>
        <end position="217"/>
    </location>
</feature>
<proteinExistence type="predicted"/>
<reference evidence="3 4" key="1">
    <citation type="submission" date="2019-01" db="EMBL/GenBank/DDBJ databases">
        <authorList>
            <consortium name="Pathogen Informatics"/>
        </authorList>
    </citation>
    <scope>NUCLEOTIDE SEQUENCE [LARGE SCALE GENOMIC DNA]</scope>
    <source>
        <strain evidence="3 4">NCTC10112</strain>
    </source>
</reference>
<evidence type="ECO:0008006" key="5">
    <source>
        <dbReference type="Google" id="ProtNLM"/>
    </source>
</evidence>
<organism evidence="3 4">
    <name type="scientific">Metamycoplasma orale</name>
    <name type="common">Mycoplasma orale</name>
    <dbReference type="NCBI Taxonomy" id="2121"/>
    <lineage>
        <taxon>Bacteria</taxon>
        <taxon>Bacillati</taxon>
        <taxon>Mycoplasmatota</taxon>
        <taxon>Mycoplasmoidales</taxon>
        <taxon>Metamycoplasmataceae</taxon>
        <taxon>Metamycoplasma</taxon>
    </lineage>
</organism>
<keyword evidence="2" id="KW-0732">Signal</keyword>
<evidence type="ECO:0000313" key="4">
    <source>
        <dbReference type="Proteomes" id="UP000290482"/>
    </source>
</evidence>
<evidence type="ECO:0000313" key="3">
    <source>
        <dbReference type="EMBL" id="VEU55968.1"/>
    </source>
</evidence>
<keyword evidence="4" id="KW-1185">Reference proteome</keyword>
<keyword evidence="1" id="KW-0812">Transmembrane</keyword>
<sequence length="217" mass="25274">MKKKLLFGLTPIILAAPFSAISCKQKPELSKPKDDSNFENYLTAFNKLELKDLNLYNDKNILNKDIKNLEAYSPTDFYKKYLYNQDLDIMLKLVTIAKESQYYSLIGNDPTSDFSKKYEVVIYGRNSLDNLTIPLELALMPKNSTYKYKNQDFKYYFYYARKYINISGFKDEAIKIAKAEKQKRTNTIISIAVPSAALLALILYISIKIRINKKKRY</sequence>
<feature type="signal peptide" evidence="2">
    <location>
        <begin position="1"/>
        <end position="20"/>
    </location>
</feature>
<accession>A0A448ZXH8</accession>